<feature type="transmembrane region" description="Helical" evidence="10">
    <location>
        <begin position="79"/>
        <end position="97"/>
    </location>
</feature>
<proteinExistence type="inferred from homology"/>
<keyword evidence="10" id="KW-0915">Sodium</keyword>
<evidence type="ECO:0000256" key="3">
    <source>
        <dbReference type="ARBA" id="ARBA00022692"/>
    </source>
</evidence>
<dbReference type="Proteomes" id="UP000629287">
    <property type="component" value="Unassembled WGS sequence"/>
</dbReference>
<feature type="region of interest" description="Disordered" evidence="11">
    <location>
        <begin position="1"/>
        <end position="36"/>
    </location>
</feature>
<comment type="similarity">
    <text evidence="7 10">Belongs to the fluoride channel Fluc/FEX (TC 1.A.43) family.</text>
</comment>
<feature type="transmembrane region" description="Helical" evidence="10">
    <location>
        <begin position="140"/>
        <end position="159"/>
    </location>
</feature>
<gene>
    <name evidence="10" type="primary">fluC</name>
    <name evidence="10" type="synonym">crcB</name>
    <name evidence="12" type="ORF">H4687_001109</name>
</gene>
<dbReference type="PANTHER" id="PTHR28259">
    <property type="entry name" value="FLUORIDE EXPORT PROTEIN 1-RELATED"/>
    <property type="match status" value="1"/>
</dbReference>
<dbReference type="GO" id="GO:0140114">
    <property type="term" value="P:cellular detoxification of fluoride"/>
    <property type="evidence" value="ECO:0007669"/>
    <property type="project" value="UniProtKB-UniRule"/>
</dbReference>
<keyword evidence="3 10" id="KW-0812">Transmembrane</keyword>
<dbReference type="Pfam" id="PF02537">
    <property type="entry name" value="CRCB"/>
    <property type="match status" value="1"/>
</dbReference>
<dbReference type="AlphaFoldDB" id="A0A8I0TMT5"/>
<evidence type="ECO:0000256" key="10">
    <source>
        <dbReference type="HAMAP-Rule" id="MF_00454"/>
    </source>
</evidence>
<evidence type="ECO:0000256" key="1">
    <source>
        <dbReference type="ARBA" id="ARBA00004651"/>
    </source>
</evidence>
<keyword evidence="6 10" id="KW-0407">Ion channel</keyword>
<dbReference type="RefSeq" id="WP_225966607.1">
    <property type="nucleotide sequence ID" value="NZ_JADBGF010000001.1"/>
</dbReference>
<comment type="subcellular location">
    <subcellularLocation>
        <location evidence="1 10">Cell membrane</location>
        <topology evidence="1 10">Multi-pass membrane protein</topology>
    </subcellularLocation>
</comment>
<dbReference type="EMBL" id="JADBGF010000001">
    <property type="protein sequence ID" value="MBE1594980.1"/>
    <property type="molecule type" value="Genomic_DNA"/>
</dbReference>
<comment type="activity regulation">
    <text evidence="10">Na(+) is not transported, but it plays an essential structural role and its presence is essential for fluoride channel function.</text>
</comment>
<dbReference type="GO" id="GO:0046872">
    <property type="term" value="F:metal ion binding"/>
    <property type="evidence" value="ECO:0007669"/>
    <property type="project" value="UniProtKB-KW"/>
</dbReference>
<evidence type="ECO:0000256" key="2">
    <source>
        <dbReference type="ARBA" id="ARBA00022475"/>
    </source>
</evidence>
<reference evidence="12 13" key="1">
    <citation type="submission" date="2020-10" db="EMBL/GenBank/DDBJ databases">
        <title>Sequencing the genomes of 1000 actinobacteria strains.</title>
        <authorList>
            <person name="Klenk H.-P."/>
        </authorList>
    </citation>
    <scope>NUCLEOTIDE SEQUENCE [LARGE SCALE GENOMIC DNA]</scope>
    <source>
        <strain evidence="12 13">DSM 41803</strain>
    </source>
</reference>
<dbReference type="PANTHER" id="PTHR28259:SF1">
    <property type="entry name" value="FLUORIDE EXPORT PROTEIN 1-RELATED"/>
    <property type="match status" value="1"/>
</dbReference>
<evidence type="ECO:0000313" key="13">
    <source>
        <dbReference type="Proteomes" id="UP000629287"/>
    </source>
</evidence>
<sequence length="198" mass="20555">MSVPHPDGPEAPRSLAPDGAEPALSPDAPVADPPRPAPWHGQAPVVAVVAAGGGIGATARYGASLLWPTGPAGFPWTTFWVNVVGCFVIGLFMIMITEGRPVHRLVRPFFGTGVLGGFTTFSTYAVDIQRLMEEGRPGTALAYLGATLLAALGAVWLAAATARRLPRTGPTATPRRTAPPASRRTGPAATREKGKRSS</sequence>
<keyword evidence="10" id="KW-0479">Metal-binding</keyword>
<feature type="transmembrane region" description="Helical" evidence="10">
    <location>
        <begin position="109"/>
        <end position="128"/>
    </location>
</feature>
<feature type="region of interest" description="Disordered" evidence="11">
    <location>
        <begin position="166"/>
        <end position="198"/>
    </location>
</feature>
<evidence type="ECO:0000256" key="8">
    <source>
        <dbReference type="ARBA" id="ARBA00035585"/>
    </source>
</evidence>
<dbReference type="NCBIfam" id="TIGR00494">
    <property type="entry name" value="crcB"/>
    <property type="match status" value="1"/>
</dbReference>
<keyword evidence="4 10" id="KW-1133">Transmembrane helix</keyword>
<dbReference type="GO" id="GO:0062054">
    <property type="term" value="F:fluoride channel activity"/>
    <property type="evidence" value="ECO:0007669"/>
    <property type="project" value="UniProtKB-UniRule"/>
</dbReference>
<protein>
    <recommendedName>
        <fullName evidence="10">Fluoride-specific ion channel FluC</fullName>
    </recommendedName>
</protein>
<accession>A0A8I0TMT5</accession>
<evidence type="ECO:0000256" key="9">
    <source>
        <dbReference type="ARBA" id="ARBA00049940"/>
    </source>
</evidence>
<evidence type="ECO:0000256" key="11">
    <source>
        <dbReference type="SAM" id="MobiDB-lite"/>
    </source>
</evidence>
<comment type="caution">
    <text evidence="12">The sequence shown here is derived from an EMBL/GenBank/DDBJ whole genome shotgun (WGS) entry which is preliminary data.</text>
</comment>
<name>A0A8I0TMT5_9ACTN</name>
<keyword evidence="5 10" id="KW-0472">Membrane</keyword>
<keyword evidence="2 10" id="KW-1003">Cell membrane</keyword>
<evidence type="ECO:0000256" key="6">
    <source>
        <dbReference type="ARBA" id="ARBA00023303"/>
    </source>
</evidence>
<evidence type="ECO:0000256" key="5">
    <source>
        <dbReference type="ARBA" id="ARBA00023136"/>
    </source>
</evidence>
<dbReference type="GeneID" id="86825721"/>
<dbReference type="InterPro" id="IPR003691">
    <property type="entry name" value="FluC"/>
</dbReference>
<evidence type="ECO:0000256" key="4">
    <source>
        <dbReference type="ARBA" id="ARBA00022989"/>
    </source>
</evidence>
<feature type="binding site" evidence="10">
    <location>
        <position position="119"/>
    </location>
    <ligand>
        <name>Na(+)</name>
        <dbReference type="ChEBI" id="CHEBI:29101"/>
        <note>structural</note>
    </ligand>
</feature>
<comment type="catalytic activity">
    <reaction evidence="8">
        <text>fluoride(in) = fluoride(out)</text>
        <dbReference type="Rhea" id="RHEA:76159"/>
        <dbReference type="ChEBI" id="CHEBI:17051"/>
    </reaction>
    <physiologicalReaction direction="left-to-right" evidence="8">
        <dbReference type="Rhea" id="RHEA:76160"/>
    </physiologicalReaction>
</comment>
<evidence type="ECO:0000256" key="7">
    <source>
        <dbReference type="ARBA" id="ARBA00035120"/>
    </source>
</evidence>
<keyword evidence="10" id="KW-0813">Transport</keyword>
<evidence type="ECO:0000313" key="12">
    <source>
        <dbReference type="EMBL" id="MBE1594980.1"/>
    </source>
</evidence>
<feature type="compositionally biased region" description="Low complexity" evidence="11">
    <location>
        <begin position="166"/>
        <end position="189"/>
    </location>
</feature>
<dbReference type="GO" id="GO:0005886">
    <property type="term" value="C:plasma membrane"/>
    <property type="evidence" value="ECO:0007669"/>
    <property type="project" value="UniProtKB-SubCell"/>
</dbReference>
<organism evidence="12 13">
    <name type="scientific">Streptomyces stelliscabiei</name>
    <dbReference type="NCBI Taxonomy" id="146820"/>
    <lineage>
        <taxon>Bacteria</taxon>
        <taxon>Bacillati</taxon>
        <taxon>Actinomycetota</taxon>
        <taxon>Actinomycetes</taxon>
        <taxon>Kitasatosporales</taxon>
        <taxon>Streptomycetaceae</taxon>
        <taxon>Streptomyces</taxon>
    </lineage>
</organism>
<keyword evidence="13" id="KW-1185">Reference proteome</keyword>
<comment type="function">
    <text evidence="9 10">Fluoride-specific ion channel. Important for reducing fluoride concentration in the cell, thus reducing its toxicity.</text>
</comment>
<feature type="binding site" evidence="10">
    <location>
        <position position="116"/>
    </location>
    <ligand>
        <name>Na(+)</name>
        <dbReference type="ChEBI" id="CHEBI:29101"/>
        <note>structural</note>
    </ligand>
</feature>
<keyword evidence="10" id="KW-0406">Ion transport</keyword>
<dbReference type="HAMAP" id="MF_00454">
    <property type="entry name" value="FluC"/>
    <property type="match status" value="1"/>
</dbReference>